<proteinExistence type="predicted"/>
<accession>A0AAE9Y8F5</accession>
<feature type="DNA-binding region" description="H-T-H motif" evidence="4">
    <location>
        <begin position="31"/>
        <end position="50"/>
    </location>
</feature>
<keyword evidence="1" id="KW-0805">Transcription regulation</keyword>
<dbReference type="PANTHER" id="PTHR30055">
    <property type="entry name" value="HTH-TYPE TRANSCRIPTIONAL REGULATOR RUTR"/>
    <property type="match status" value="1"/>
</dbReference>
<dbReference type="FunFam" id="1.10.10.60:FF:000141">
    <property type="entry name" value="TetR family transcriptional regulator"/>
    <property type="match status" value="1"/>
</dbReference>
<dbReference type="InterPro" id="IPR023772">
    <property type="entry name" value="DNA-bd_HTH_TetR-type_CS"/>
</dbReference>
<dbReference type="InterPro" id="IPR009057">
    <property type="entry name" value="Homeodomain-like_sf"/>
</dbReference>
<dbReference type="EMBL" id="CP116942">
    <property type="protein sequence ID" value="WCO67651.1"/>
    <property type="molecule type" value="Genomic_DNA"/>
</dbReference>
<protein>
    <submittedName>
        <fullName evidence="6">TetR/AcrR family transcriptional regulator</fullName>
    </submittedName>
</protein>
<dbReference type="PROSITE" id="PS50977">
    <property type="entry name" value="HTH_TETR_2"/>
    <property type="match status" value="1"/>
</dbReference>
<dbReference type="AlphaFoldDB" id="A0AAE9Y8F5"/>
<evidence type="ECO:0000259" key="5">
    <source>
        <dbReference type="PROSITE" id="PS50977"/>
    </source>
</evidence>
<dbReference type="InterPro" id="IPR050109">
    <property type="entry name" value="HTH-type_TetR-like_transc_reg"/>
</dbReference>
<dbReference type="PANTHER" id="PTHR30055:SF160">
    <property type="entry name" value="TRANSCRIPTIONAL REGULATORY PROTEIN (PROBABLY ASNC-FAMILY)-RELATED"/>
    <property type="match status" value="1"/>
</dbReference>
<evidence type="ECO:0000313" key="6">
    <source>
        <dbReference type="EMBL" id="WCO67651.1"/>
    </source>
</evidence>
<organism evidence="6 7">
    <name type="scientific">Iamia majanohamensis</name>
    <dbReference type="NCBI Taxonomy" id="467976"/>
    <lineage>
        <taxon>Bacteria</taxon>
        <taxon>Bacillati</taxon>
        <taxon>Actinomycetota</taxon>
        <taxon>Acidimicrobiia</taxon>
        <taxon>Acidimicrobiales</taxon>
        <taxon>Iamiaceae</taxon>
        <taxon>Iamia</taxon>
    </lineage>
</organism>
<dbReference type="InterPro" id="IPR054129">
    <property type="entry name" value="DesT_TetR_C"/>
</dbReference>
<keyword evidence="2 4" id="KW-0238">DNA-binding</keyword>
<dbReference type="Proteomes" id="UP001216390">
    <property type="component" value="Chromosome"/>
</dbReference>
<name>A0AAE9Y8F5_9ACTN</name>
<dbReference type="Pfam" id="PF21943">
    <property type="entry name" value="TetR_C_46"/>
    <property type="match status" value="1"/>
</dbReference>
<dbReference type="GO" id="GO:0000976">
    <property type="term" value="F:transcription cis-regulatory region binding"/>
    <property type="evidence" value="ECO:0007669"/>
    <property type="project" value="TreeGrafter"/>
</dbReference>
<evidence type="ECO:0000313" key="7">
    <source>
        <dbReference type="Proteomes" id="UP001216390"/>
    </source>
</evidence>
<dbReference type="GO" id="GO:0045892">
    <property type="term" value="P:negative regulation of DNA-templated transcription"/>
    <property type="evidence" value="ECO:0007669"/>
    <property type="project" value="UniProtKB-ARBA"/>
</dbReference>
<dbReference type="PRINTS" id="PR00455">
    <property type="entry name" value="HTHTETR"/>
</dbReference>
<dbReference type="Pfam" id="PF00440">
    <property type="entry name" value="TetR_N"/>
    <property type="match status" value="1"/>
</dbReference>
<dbReference type="InterPro" id="IPR001647">
    <property type="entry name" value="HTH_TetR"/>
</dbReference>
<dbReference type="SUPFAM" id="SSF48498">
    <property type="entry name" value="Tetracyclin repressor-like, C-terminal domain"/>
    <property type="match status" value="1"/>
</dbReference>
<sequence>MAARLPAAARRRQLLDIALAEFAEQGFSGVSMDRVAEAAGVTKPVLYQHFRSKRALYLELVDDVADRLESAVVKATADVDSPREQVEAGFRVYFRFVTEHRDAYRLLFSADTRRDGELTEAVLRVEETFAHAIAGLIDVEGLSDDDRLLLARGIVGIAEVTSRQSLAGSSPDPDAVAHRVATLAWAGLRGVRASPEPPA</sequence>
<reference evidence="6" key="1">
    <citation type="submission" date="2023-01" db="EMBL/GenBank/DDBJ databases">
        <title>The diversity of Class Acidimicrobiia in South China Sea sediment environments and the proposal of Iamia marina sp. nov., a novel species of the genus Iamia.</title>
        <authorList>
            <person name="He Y."/>
            <person name="Tian X."/>
        </authorList>
    </citation>
    <scope>NUCLEOTIDE SEQUENCE</scope>
    <source>
        <strain evidence="6">DSM 19957</strain>
    </source>
</reference>
<dbReference type="InterPro" id="IPR036271">
    <property type="entry name" value="Tet_transcr_reg_TetR-rel_C_sf"/>
</dbReference>
<gene>
    <name evidence="6" type="ORF">PO878_02805</name>
</gene>
<dbReference type="SUPFAM" id="SSF46689">
    <property type="entry name" value="Homeodomain-like"/>
    <property type="match status" value="1"/>
</dbReference>
<dbReference type="GO" id="GO:0003700">
    <property type="term" value="F:DNA-binding transcription factor activity"/>
    <property type="evidence" value="ECO:0007669"/>
    <property type="project" value="TreeGrafter"/>
</dbReference>
<evidence type="ECO:0000256" key="4">
    <source>
        <dbReference type="PROSITE-ProRule" id="PRU00335"/>
    </source>
</evidence>
<dbReference type="Gene3D" id="1.10.357.10">
    <property type="entry name" value="Tetracycline Repressor, domain 2"/>
    <property type="match status" value="1"/>
</dbReference>
<evidence type="ECO:0000256" key="2">
    <source>
        <dbReference type="ARBA" id="ARBA00023125"/>
    </source>
</evidence>
<evidence type="ECO:0000256" key="1">
    <source>
        <dbReference type="ARBA" id="ARBA00023015"/>
    </source>
</evidence>
<dbReference type="RefSeq" id="WP_272737172.1">
    <property type="nucleotide sequence ID" value="NZ_CP116942.1"/>
</dbReference>
<dbReference type="PROSITE" id="PS01081">
    <property type="entry name" value="HTH_TETR_1"/>
    <property type="match status" value="1"/>
</dbReference>
<keyword evidence="7" id="KW-1185">Reference proteome</keyword>
<feature type="domain" description="HTH tetR-type" evidence="5">
    <location>
        <begin position="8"/>
        <end position="68"/>
    </location>
</feature>
<evidence type="ECO:0000256" key="3">
    <source>
        <dbReference type="ARBA" id="ARBA00023163"/>
    </source>
</evidence>
<dbReference type="KEGG" id="ima:PO878_02805"/>
<keyword evidence="3" id="KW-0804">Transcription</keyword>